<gene>
    <name evidence="4" type="ORF">NFG57_05750</name>
</gene>
<evidence type="ECO:0000259" key="3">
    <source>
        <dbReference type="Pfam" id="PF07683"/>
    </source>
</evidence>
<protein>
    <submittedName>
        <fullName evidence="4">GTP-binding protein</fullName>
    </submittedName>
</protein>
<feature type="domain" description="CobW C-terminal" evidence="3">
    <location>
        <begin position="228"/>
        <end position="300"/>
    </location>
</feature>
<reference evidence="4" key="1">
    <citation type="submission" date="2022-06" db="EMBL/GenBank/DDBJ databases">
        <title>A novel DMS-producing enzyme.</title>
        <authorList>
            <person name="Zhang Y."/>
        </authorList>
    </citation>
    <scope>NUCLEOTIDE SEQUENCE</scope>
    <source>
        <strain evidence="4">H10-59</strain>
    </source>
</reference>
<dbReference type="GO" id="GO:0005737">
    <property type="term" value="C:cytoplasm"/>
    <property type="evidence" value="ECO:0007669"/>
    <property type="project" value="TreeGrafter"/>
</dbReference>
<comment type="function">
    <text evidence="1">Zinc chaperone that directly transfers zinc cofactor to target proteins, thereby activating them. Zinc is transferred from the CXCC motif in the GTPase domain to the zinc binding site in target proteins in a process requiring GTP hydrolysis.</text>
</comment>
<name>A0AAU7KXD9_9GAMM</name>
<organism evidence="4">
    <name type="scientific">Halomonas sp. H10-59</name>
    <dbReference type="NCBI Taxonomy" id="2950874"/>
    <lineage>
        <taxon>Bacteria</taxon>
        <taxon>Pseudomonadati</taxon>
        <taxon>Pseudomonadota</taxon>
        <taxon>Gammaproteobacteria</taxon>
        <taxon>Oceanospirillales</taxon>
        <taxon>Halomonadaceae</taxon>
        <taxon>Halomonas</taxon>
    </lineage>
</organism>
<accession>A0AAU7KXD9</accession>
<dbReference type="Gene3D" id="3.40.50.300">
    <property type="entry name" value="P-loop containing nucleotide triphosphate hydrolases"/>
    <property type="match status" value="1"/>
</dbReference>
<evidence type="ECO:0000256" key="1">
    <source>
        <dbReference type="ARBA" id="ARBA00045658"/>
    </source>
</evidence>
<dbReference type="AlphaFoldDB" id="A0AAU7KXD9"/>
<dbReference type="InterPro" id="IPR027417">
    <property type="entry name" value="P-loop_NTPase"/>
</dbReference>
<dbReference type="InterPro" id="IPR003495">
    <property type="entry name" value="CobW/HypB/UreG_nucleotide-bd"/>
</dbReference>
<dbReference type="Pfam" id="PF02492">
    <property type="entry name" value="cobW"/>
    <property type="match status" value="1"/>
</dbReference>
<evidence type="ECO:0000313" key="4">
    <source>
        <dbReference type="EMBL" id="XBO76279.1"/>
    </source>
</evidence>
<dbReference type="InterPro" id="IPR051316">
    <property type="entry name" value="Zinc-reg_GTPase_activator"/>
</dbReference>
<dbReference type="EMBL" id="CP098828">
    <property type="protein sequence ID" value="XBO76279.1"/>
    <property type="molecule type" value="Genomic_DNA"/>
</dbReference>
<sequence>MRCDDRVPVTVIAGFLGAGKTSYLNRRLASGDIEDALILVNDVGEVNVDVAAIDYRDDRVLSLSNGCVCCTLGGTLAEQLSQALRLKARPTEILIEASGVANPQRIADIARLAPGLELADIVVLVDASQAGRLALDAQVGELWRAQVHAAHRLLVNRLPQEDSARDQLLGWLGQLAPGAAVATEPVQVAPASSRTTSSGPAFWQANGAKPSAEPFAERARHSGLTDATLHLRHPLVAEELQALLERYRDCLFRAKGFVRCRLADGEEWRSLQLSGQRLAWQSHGPPATGAVLVCIGRRGERFTRLMEELAQLDSETDTAPMAPIGR</sequence>
<dbReference type="SUPFAM" id="SSF52540">
    <property type="entry name" value="P-loop containing nucleoside triphosphate hydrolases"/>
    <property type="match status" value="1"/>
</dbReference>
<dbReference type="Pfam" id="PF07683">
    <property type="entry name" value="CobW_C"/>
    <property type="match status" value="1"/>
</dbReference>
<dbReference type="RefSeq" id="WP_348815618.1">
    <property type="nucleotide sequence ID" value="NZ_CP098828.1"/>
</dbReference>
<evidence type="ECO:0000259" key="2">
    <source>
        <dbReference type="Pfam" id="PF02492"/>
    </source>
</evidence>
<proteinExistence type="predicted"/>
<feature type="domain" description="CobW/HypB/UreG nucleotide-binding" evidence="2">
    <location>
        <begin position="8"/>
        <end position="180"/>
    </location>
</feature>
<dbReference type="PANTHER" id="PTHR13748">
    <property type="entry name" value="COBW-RELATED"/>
    <property type="match status" value="1"/>
</dbReference>
<dbReference type="PANTHER" id="PTHR13748:SF62">
    <property type="entry name" value="COBW DOMAIN-CONTAINING PROTEIN"/>
    <property type="match status" value="1"/>
</dbReference>
<dbReference type="InterPro" id="IPR011629">
    <property type="entry name" value="CobW-like_C"/>
</dbReference>